<dbReference type="InterPro" id="IPR050765">
    <property type="entry name" value="Riboflavin_Biosynth_HTPR"/>
</dbReference>
<dbReference type="RefSeq" id="WP_056967737.1">
    <property type="nucleotide sequence ID" value="NZ_LNUB01000013.1"/>
</dbReference>
<evidence type="ECO:0000259" key="4">
    <source>
        <dbReference type="Pfam" id="PF01872"/>
    </source>
</evidence>
<accession>A0A210P6M5</accession>
<dbReference type="SUPFAM" id="SSF53597">
    <property type="entry name" value="Dihydrofolate reductase-like"/>
    <property type="match status" value="1"/>
</dbReference>
<proteinExistence type="predicted"/>
<sequence length="225" mass="25095">MTKPYIICHMMTSVDGRIDCDMTAQLQGTQEYYSTLKAIEAPTTLSGRVTAQLELAQTGEFESKTNESLNKESFNKNNDAAGYEVIVDTKGVLLWDEDYNYSKPHIIITSEQVKKDYLDYLDSKQISWIATGKNQIDLARAVEILAEQFNVERMGIVGGGHIDGSFLDTGLTDEISLLIGPGVDGRQGMPAVFDGRLQDRKPMPLKLQSAQTYEDGAVWLRYLVK</sequence>
<comment type="pathway">
    <text evidence="1">Cofactor biosynthesis; riboflavin biosynthesis.</text>
</comment>
<dbReference type="Gene3D" id="3.40.430.10">
    <property type="entry name" value="Dihydrofolate Reductase, subunit A"/>
    <property type="match status" value="1"/>
</dbReference>
<dbReference type="Pfam" id="PF01872">
    <property type="entry name" value="RibD_C"/>
    <property type="match status" value="1"/>
</dbReference>
<dbReference type="EC" id="1.1.1.302" evidence="5"/>
<evidence type="ECO:0000256" key="1">
    <source>
        <dbReference type="ARBA" id="ARBA00005104"/>
    </source>
</evidence>
<organism evidence="5 6">
    <name type="scientific">Companilactobacillus kimchii</name>
    <dbReference type="NCBI Taxonomy" id="2801452"/>
    <lineage>
        <taxon>Bacteria</taxon>
        <taxon>Bacillati</taxon>
        <taxon>Bacillota</taxon>
        <taxon>Bacilli</taxon>
        <taxon>Lactobacillales</taxon>
        <taxon>Lactobacillaceae</taxon>
        <taxon>Companilactobacillus</taxon>
    </lineage>
</organism>
<dbReference type="AlphaFoldDB" id="A0A210P6M5"/>
<dbReference type="InterPro" id="IPR002734">
    <property type="entry name" value="RibDG_C"/>
</dbReference>
<dbReference type="Proteomes" id="UP000196649">
    <property type="component" value="Unassembled WGS sequence"/>
</dbReference>
<name>A0A210P6M5_9LACO</name>
<dbReference type="InterPro" id="IPR024072">
    <property type="entry name" value="DHFR-like_dom_sf"/>
</dbReference>
<evidence type="ECO:0000256" key="2">
    <source>
        <dbReference type="ARBA" id="ARBA00022857"/>
    </source>
</evidence>
<protein>
    <submittedName>
        <fullName evidence="5">2,5-diamino-6-(Ribosylamino)-4(3H)-pyrimidinone 5'-phosphate reductase</fullName>
        <ecNumber evidence="5">1.1.1.302</ecNumber>
    </submittedName>
</protein>
<feature type="domain" description="Bacterial bifunctional deaminase-reductase C-terminal" evidence="4">
    <location>
        <begin position="4"/>
        <end position="217"/>
    </location>
</feature>
<dbReference type="GO" id="GO:0008703">
    <property type="term" value="F:5-amino-6-(5-phosphoribosylamino)uracil reductase activity"/>
    <property type="evidence" value="ECO:0007669"/>
    <property type="project" value="InterPro"/>
</dbReference>
<dbReference type="EMBL" id="MXAL01000012">
    <property type="protein sequence ID" value="OWF32139.1"/>
    <property type="molecule type" value="Genomic_DNA"/>
</dbReference>
<evidence type="ECO:0000313" key="5">
    <source>
        <dbReference type="EMBL" id="OWF32139.1"/>
    </source>
</evidence>
<evidence type="ECO:0000313" key="6">
    <source>
        <dbReference type="Proteomes" id="UP000196649"/>
    </source>
</evidence>
<keyword evidence="2" id="KW-0521">NADP</keyword>
<keyword evidence="3 5" id="KW-0560">Oxidoreductase</keyword>
<dbReference type="PANTHER" id="PTHR38011">
    <property type="entry name" value="DIHYDROFOLATE REDUCTASE FAMILY PROTEIN (AFU_ORTHOLOGUE AFUA_8G06820)"/>
    <property type="match status" value="1"/>
</dbReference>
<dbReference type="GO" id="GO:0009231">
    <property type="term" value="P:riboflavin biosynthetic process"/>
    <property type="evidence" value="ECO:0007669"/>
    <property type="project" value="InterPro"/>
</dbReference>
<reference evidence="5 6" key="1">
    <citation type="submission" date="2017-03" db="EMBL/GenBank/DDBJ databases">
        <title>Genome sequence of Lactobacillus kimchii KACC 12383.</title>
        <authorList>
            <person name="Chun J."/>
        </authorList>
    </citation>
    <scope>NUCLEOTIDE SEQUENCE [LARGE SCALE GENOMIC DNA]</scope>
    <source>
        <strain evidence="5 6">KACC 12383</strain>
    </source>
</reference>
<comment type="caution">
    <text evidence="5">The sequence shown here is derived from an EMBL/GenBank/DDBJ whole genome shotgun (WGS) entry which is preliminary data.</text>
</comment>
<dbReference type="PANTHER" id="PTHR38011:SF7">
    <property type="entry name" value="2,5-DIAMINO-6-RIBOSYLAMINO-4(3H)-PYRIMIDINONE 5'-PHOSPHATE REDUCTASE"/>
    <property type="match status" value="1"/>
</dbReference>
<gene>
    <name evidence="5" type="primary">rib7</name>
    <name evidence="5" type="ORF">LKACC12383_02375</name>
</gene>
<evidence type="ECO:0000256" key="3">
    <source>
        <dbReference type="ARBA" id="ARBA00023002"/>
    </source>
</evidence>